<protein>
    <submittedName>
        <fullName evidence="2">Uncharacterized protein</fullName>
    </submittedName>
</protein>
<sequence length="186" mass="19997">MQQGRPARPPATSMPQSSAVLPGDSSGQTDPPHAIRTWLAGAHDLPAQARTEWAAHRVALLSLGRRFAAVRIPGVIIHAAVGTDDRQAVADTVGAQVRGPVIHDVCAVGPTYWALVPWHPGSHWSGTTEISYLGPVTYLGVPDLGCTEPPGPYWVTPPRHCRDLCHPETVLDLIVRGGHRLRHEPP</sequence>
<evidence type="ECO:0000313" key="2">
    <source>
        <dbReference type="EMBL" id="MFC5660727.1"/>
    </source>
</evidence>
<reference evidence="3" key="1">
    <citation type="journal article" date="2019" name="Int. J. Syst. Evol. Microbiol.">
        <title>The Global Catalogue of Microorganisms (GCM) 10K type strain sequencing project: providing services to taxonomists for standard genome sequencing and annotation.</title>
        <authorList>
            <consortium name="The Broad Institute Genomics Platform"/>
            <consortium name="The Broad Institute Genome Sequencing Center for Infectious Disease"/>
            <person name="Wu L."/>
            <person name="Ma J."/>
        </authorList>
    </citation>
    <scope>NUCLEOTIDE SEQUENCE [LARGE SCALE GENOMIC DNA]</scope>
    <source>
        <strain evidence="3">KCTC 5701</strain>
    </source>
</reference>
<comment type="caution">
    <text evidence="2">The sequence shown here is derived from an EMBL/GenBank/DDBJ whole genome shotgun (WGS) entry which is preliminary data.</text>
</comment>
<feature type="region of interest" description="Disordered" evidence="1">
    <location>
        <begin position="1"/>
        <end position="33"/>
    </location>
</feature>
<organism evidence="2 3">
    <name type="scientific">Streptomyces nogalater</name>
    <dbReference type="NCBI Taxonomy" id="38314"/>
    <lineage>
        <taxon>Bacteria</taxon>
        <taxon>Bacillati</taxon>
        <taxon>Actinomycetota</taxon>
        <taxon>Actinomycetes</taxon>
        <taxon>Kitasatosporales</taxon>
        <taxon>Streptomycetaceae</taxon>
        <taxon>Streptomyces</taxon>
    </lineage>
</organism>
<dbReference type="Proteomes" id="UP001596065">
    <property type="component" value="Unassembled WGS sequence"/>
</dbReference>
<gene>
    <name evidence="2" type="ORF">ACFP3J_35385</name>
</gene>
<keyword evidence="3" id="KW-1185">Reference proteome</keyword>
<evidence type="ECO:0000313" key="3">
    <source>
        <dbReference type="Proteomes" id="UP001596065"/>
    </source>
</evidence>
<feature type="compositionally biased region" description="Polar residues" evidence="1">
    <location>
        <begin position="13"/>
        <end position="29"/>
    </location>
</feature>
<evidence type="ECO:0000256" key="1">
    <source>
        <dbReference type="SAM" id="MobiDB-lite"/>
    </source>
</evidence>
<accession>A0ABW0WR27</accession>
<dbReference type="RefSeq" id="WP_344353963.1">
    <property type="nucleotide sequence ID" value="NZ_BAAASM010000092.1"/>
</dbReference>
<dbReference type="EMBL" id="JBHSOE010000112">
    <property type="protein sequence ID" value="MFC5660727.1"/>
    <property type="molecule type" value="Genomic_DNA"/>
</dbReference>
<name>A0ABW0WR27_STRNO</name>
<proteinExistence type="predicted"/>